<keyword evidence="3" id="KW-1185">Reference proteome</keyword>
<organism evidence="2 3">
    <name type="scientific">Tahibacter amnicola</name>
    <dbReference type="NCBI Taxonomy" id="2976241"/>
    <lineage>
        <taxon>Bacteria</taxon>
        <taxon>Pseudomonadati</taxon>
        <taxon>Pseudomonadota</taxon>
        <taxon>Gammaproteobacteria</taxon>
        <taxon>Lysobacterales</taxon>
        <taxon>Rhodanobacteraceae</taxon>
        <taxon>Tahibacter</taxon>
    </lineage>
</organism>
<accession>A0ABY6BFS5</accession>
<reference evidence="2" key="1">
    <citation type="submission" date="2022-09" db="EMBL/GenBank/DDBJ databases">
        <title>Tahibacter sp. nov., isolated from a fresh water.</title>
        <authorList>
            <person name="Baek J.H."/>
            <person name="Lee J.K."/>
            <person name="Kim J.M."/>
            <person name="Jeon C.O."/>
        </authorList>
    </citation>
    <scope>NUCLEOTIDE SEQUENCE</scope>
    <source>
        <strain evidence="2">W38</strain>
    </source>
</reference>
<evidence type="ECO:0000313" key="3">
    <source>
        <dbReference type="Proteomes" id="UP001064632"/>
    </source>
</evidence>
<feature type="signal peptide" evidence="1">
    <location>
        <begin position="1"/>
        <end position="17"/>
    </location>
</feature>
<evidence type="ECO:0000256" key="1">
    <source>
        <dbReference type="SAM" id="SignalP"/>
    </source>
</evidence>
<dbReference type="PANTHER" id="PTHR38075:SF1">
    <property type="entry name" value="DUF4139 DOMAIN-CONTAINING PROTEIN"/>
    <property type="match status" value="1"/>
</dbReference>
<protein>
    <recommendedName>
        <fullName evidence="4">DUF4139 domain-containing protein</fullName>
    </recommendedName>
</protein>
<gene>
    <name evidence="2" type="ORF">N4264_02920</name>
</gene>
<feature type="chain" id="PRO_5045622308" description="DUF4139 domain-containing protein" evidence="1">
    <location>
        <begin position="18"/>
        <end position="497"/>
    </location>
</feature>
<dbReference type="Proteomes" id="UP001064632">
    <property type="component" value="Chromosome"/>
</dbReference>
<dbReference type="PANTHER" id="PTHR38075">
    <property type="entry name" value="DUF4139 DOMAIN-CONTAINING PROTEIN"/>
    <property type="match status" value="1"/>
</dbReference>
<proteinExistence type="predicted"/>
<dbReference type="RefSeq" id="WP_261695577.1">
    <property type="nucleotide sequence ID" value="NZ_CP104694.1"/>
</dbReference>
<sequence length="497" mass="54591">MRYLLASAIAASLNAVAADAPDYSLTVYSSARPGQVNTESLANYGGNFPGFALVRDSRKMTLQAGAGVLRFTDVAKRIDPTTVAFESVTDPAGTRVLEQNYQFDLVNREKLLERYVGQAITVEQERGDTVERLSGTLLSAADGTLILQRDTGEVVSIGAYTNVLFPSLPGGLITRPTLVWLVNAKQAGTHDTRVSYRTGGMTWWSDYNVTLREQGDNCTMDLSAWVTIVNQSGASYPAAQLKLVAGDVNLAPGPQAPAAPRKMVMMDLAAAGAEADGFQESQLFEYHLYTLGRRSDLPDNSTKQLELFPSVSNAACRKQLVFTAAPQPWAFWSSPITDQGYGATTSGTVGAYLEFKNDEANRMGMPLPAGRLRVNQASVDGNLEFVGEDVIKHTPRNETLRVKLGNAFDIVGERKQMSFNVDSGAKHIDESFEISVRNRKKTPVKVVVREYLYRWSRWEVTSRSHEFAKRDAATIDFPLDIPADGEVTVKYGVRYSW</sequence>
<dbReference type="EMBL" id="CP104694">
    <property type="protein sequence ID" value="UXI68619.1"/>
    <property type="molecule type" value="Genomic_DNA"/>
</dbReference>
<name>A0ABY6BFS5_9GAMM</name>
<keyword evidence="1" id="KW-0732">Signal</keyword>
<evidence type="ECO:0000313" key="2">
    <source>
        <dbReference type="EMBL" id="UXI68619.1"/>
    </source>
</evidence>
<evidence type="ECO:0008006" key="4">
    <source>
        <dbReference type="Google" id="ProtNLM"/>
    </source>
</evidence>